<dbReference type="AlphaFoldDB" id="A0A0R0M0K2"/>
<dbReference type="EMBL" id="LGUB01000016">
    <property type="protein sequence ID" value="KRH94938.1"/>
    <property type="molecule type" value="Genomic_DNA"/>
</dbReference>
<feature type="non-terminal residue" evidence="1">
    <location>
        <position position="213"/>
    </location>
</feature>
<dbReference type="InterPro" id="IPR036388">
    <property type="entry name" value="WH-like_DNA-bd_sf"/>
</dbReference>
<evidence type="ECO:0000313" key="1">
    <source>
        <dbReference type="EMBL" id="KRH94938.1"/>
    </source>
</evidence>
<keyword evidence="2" id="KW-1185">Reference proteome</keyword>
<protein>
    <submittedName>
        <fullName evidence="1">Putative transposon</fullName>
    </submittedName>
</protein>
<name>A0A0R0M0K2_9MICR</name>
<accession>A0A0R0M0K2</accession>
<comment type="caution">
    <text evidence="1">The sequence shown here is derived from an EMBL/GenBank/DDBJ whole genome shotgun (WGS) entry which is preliminary data.</text>
</comment>
<dbReference type="OrthoDB" id="2556156at2759"/>
<dbReference type="Gene3D" id="1.10.10.10">
    <property type="entry name" value="Winged helix-like DNA-binding domain superfamily/Winged helix DNA-binding domain"/>
    <property type="match status" value="1"/>
</dbReference>
<proteinExistence type="predicted"/>
<dbReference type="VEuPathDB" id="MicrosporidiaDB:M153_9400026677"/>
<sequence>MAAEIHDQLRRLIIKRHLKGISNAEISRDLEIHLSTVCRIIKKHINTLDFSTETRGGDRKTVLTNEHREFLKDILEEDCQKTLKFLQEKVNREFDLTVSIKTIDRAIDSFNFSLKRISLIPVRRNTMENIDMMYQYSQFFYCMLSECDGENFVFLDEVGFQVTMRRSRGRSERGSQANAIIPQIRSRNISCCAIMKKMVFMVIGSKKEHIMAK</sequence>
<organism evidence="1 2">
    <name type="scientific">Pseudoloma neurophilia</name>
    <dbReference type="NCBI Taxonomy" id="146866"/>
    <lineage>
        <taxon>Eukaryota</taxon>
        <taxon>Fungi</taxon>
        <taxon>Fungi incertae sedis</taxon>
        <taxon>Microsporidia</taxon>
        <taxon>Pseudoloma</taxon>
    </lineage>
</organism>
<evidence type="ECO:0000313" key="2">
    <source>
        <dbReference type="Proteomes" id="UP000051530"/>
    </source>
</evidence>
<dbReference type="InterPro" id="IPR009057">
    <property type="entry name" value="Homeodomain-like_sf"/>
</dbReference>
<reference evidence="1 2" key="1">
    <citation type="submission" date="2015-07" db="EMBL/GenBank/DDBJ databases">
        <title>The genome of Pseudoloma neurophilia, a relevant intracellular parasite of the zebrafish.</title>
        <authorList>
            <person name="Ndikumana S."/>
            <person name="Pelin A."/>
            <person name="Sanders J."/>
            <person name="Corradi N."/>
        </authorList>
    </citation>
    <scope>NUCLEOTIDE SEQUENCE [LARGE SCALE GENOMIC DNA]</scope>
    <source>
        <strain evidence="1 2">MK1</strain>
    </source>
</reference>
<gene>
    <name evidence="1" type="ORF">M153_9400026677</name>
</gene>
<dbReference type="Pfam" id="PF13384">
    <property type="entry name" value="HTH_23"/>
    <property type="match status" value="1"/>
</dbReference>
<dbReference type="SUPFAM" id="SSF46689">
    <property type="entry name" value="Homeodomain-like"/>
    <property type="match status" value="1"/>
</dbReference>
<dbReference type="Proteomes" id="UP000051530">
    <property type="component" value="Unassembled WGS sequence"/>
</dbReference>